<keyword evidence="1" id="KW-0472">Membrane</keyword>
<evidence type="ECO:0000256" key="1">
    <source>
        <dbReference type="SAM" id="Phobius"/>
    </source>
</evidence>
<reference evidence="2" key="1">
    <citation type="journal article" date="2015" name="ISME J.">
        <title>Draft Genome Sequence of Streptomyces incarnatus NRRL8089, which Produces the Nucleoside Antibiotic Sinefungin.</title>
        <authorList>
            <person name="Oshima K."/>
            <person name="Hattori M."/>
            <person name="Shimizu H."/>
            <person name="Fukuda K."/>
            <person name="Nemoto M."/>
            <person name="Inagaki K."/>
            <person name="Tamura T."/>
        </authorList>
    </citation>
    <scope>NUCLEOTIDE SEQUENCE</scope>
    <source>
        <strain evidence="2">FACHB-1277</strain>
    </source>
</reference>
<evidence type="ECO:0000313" key="2">
    <source>
        <dbReference type="EMBL" id="MBD2151715.1"/>
    </source>
</evidence>
<evidence type="ECO:0000313" key="3">
    <source>
        <dbReference type="Proteomes" id="UP000631421"/>
    </source>
</evidence>
<comment type="caution">
    <text evidence="2">The sequence shown here is derived from an EMBL/GenBank/DDBJ whole genome shotgun (WGS) entry which is preliminary data.</text>
</comment>
<dbReference type="EMBL" id="JACJPY010000064">
    <property type="protein sequence ID" value="MBD2151715.1"/>
    <property type="molecule type" value="Genomic_DNA"/>
</dbReference>
<dbReference type="AlphaFoldDB" id="A0A926Z7E2"/>
<name>A0A926Z7E2_9CYAN</name>
<accession>A0A926Z7E2</accession>
<protein>
    <submittedName>
        <fullName evidence="2">Uncharacterized protein</fullName>
    </submittedName>
</protein>
<proteinExistence type="predicted"/>
<reference evidence="2" key="2">
    <citation type="submission" date="2020-08" db="EMBL/GenBank/DDBJ databases">
        <authorList>
            <person name="Chen M."/>
            <person name="Teng W."/>
            <person name="Zhao L."/>
            <person name="Hu C."/>
            <person name="Zhou Y."/>
            <person name="Han B."/>
            <person name="Song L."/>
            <person name="Shu W."/>
        </authorList>
    </citation>
    <scope>NUCLEOTIDE SEQUENCE</scope>
    <source>
        <strain evidence="2">FACHB-1277</strain>
    </source>
</reference>
<dbReference type="RefSeq" id="WP_190352133.1">
    <property type="nucleotide sequence ID" value="NZ_JACJPY010000064.1"/>
</dbReference>
<organism evidence="2 3">
    <name type="scientific">Pseudanabaena cinerea FACHB-1277</name>
    <dbReference type="NCBI Taxonomy" id="2949581"/>
    <lineage>
        <taxon>Bacteria</taxon>
        <taxon>Bacillati</taxon>
        <taxon>Cyanobacteriota</taxon>
        <taxon>Cyanophyceae</taxon>
        <taxon>Pseudanabaenales</taxon>
        <taxon>Pseudanabaenaceae</taxon>
        <taxon>Pseudanabaena</taxon>
        <taxon>Pseudanabaena cinerea</taxon>
    </lineage>
</organism>
<sequence length="240" mass="25657">MKLANPLYYPLAVAAGGVVLVLTVRFANLPIALGLPISAAIATGGAVFLKRNEPESLGIGDPELELEIIAVKQQAIALTQQAQILRAESGKLLAEADQMDLLVAVQYACDRASEFPSKIDLLVRKLKGGNALLSIQDLEQQLIQVKQKLRNSTGIASTQLQALAAGLQRNIDLVRGGESARQAQVASLATLIVDASGVLQALQNKLRVVNLMDLQQTAELRSLTDELSCFQENAELLLAK</sequence>
<keyword evidence="3" id="KW-1185">Reference proteome</keyword>
<feature type="transmembrane region" description="Helical" evidence="1">
    <location>
        <begin position="7"/>
        <end position="25"/>
    </location>
</feature>
<gene>
    <name evidence="2" type="ORF">H6F44_16535</name>
</gene>
<keyword evidence="1" id="KW-1133">Transmembrane helix</keyword>
<keyword evidence="1" id="KW-0812">Transmembrane</keyword>
<dbReference type="Proteomes" id="UP000631421">
    <property type="component" value="Unassembled WGS sequence"/>
</dbReference>